<sequence>MEDTESPVREGTTAQEKDRVLMSNKPLHRFLQKEPRSLGIVLFIFGCAELLMGFQLVGEEASNKIYVPFWLGTLFVVSGICSIYADLHPTKKTVTICLSSYMLCILGITVAIGYRVYGFTHLTYLHFRYRYRKWDTSRLAQVICIESILFISSLCAIPIFIFLCVVACFALKSSRTQVIVQCIPAPPTTTSD</sequence>
<dbReference type="RefSeq" id="XP_028315592.1">
    <property type="nucleotide sequence ID" value="XM_028459791.1"/>
</dbReference>
<dbReference type="AlphaFoldDB" id="A0A8C5DJU7"/>
<keyword evidence="1" id="KW-1133">Transmembrane helix</keyword>
<reference evidence="2" key="1">
    <citation type="submission" date="2020-06" db="EMBL/GenBank/DDBJ databases">
        <authorList>
            <consortium name="Wellcome Sanger Institute Data Sharing"/>
        </authorList>
    </citation>
    <scope>NUCLEOTIDE SEQUENCE [LARGE SCALE GENOMIC DNA]</scope>
</reference>
<proteinExistence type="predicted"/>
<organism evidence="2 3">
    <name type="scientific">Gouania willdenowi</name>
    <name type="common">Blunt-snouted clingfish</name>
    <name type="synonym">Lepadogaster willdenowi</name>
    <dbReference type="NCBI Taxonomy" id="441366"/>
    <lineage>
        <taxon>Eukaryota</taxon>
        <taxon>Metazoa</taxon>
        <taxon>Chordata</taxon>
        <taxon>Craniata</taxon>
        <taxon>Vertebrata</taxon>
        <taxon>Euteleostomi</taxon>
        <taxon>Actinopterygii</taxon>
        <taxon>Neopterygii</taxon>
        <taxon>Teleostei</taxon>
        <taxon>Neoteleostei</taxon>
        <taxon>Acanthomorphata</taxon>
        <taxon>Ovalentaria</taxon>
        <taxon>Blenniimorphae</taxon>
        <taxon>Blenniiformes</taxon>
        <taxon>Gobiesocoidei</taxon>
        <taxon>Gobiesocidae</taxon>
        <taxon>Gobiesocinae</taxon>
        <taxon>Gouania</taxon>
    </lineage>
</organism>
<feature type="transmembrane region" description="Helical" evidence="1">
    <location>
        <begin position="94"/>
        <end position="119"/>
    </location>
</feature>
<keyword evidence="1" id="KW-0812">Transmembrane</keyword>
<accession>A0A8C5DJU7</accession>
<reference evidence="2" key="3">
    <citation type="submission" date="2025-09" db="UniProtKB">
        <authorList>
            <consortium name="Ensembl"/>
        </authorList>
    </citation>
    <scope>IDENTIFICATION</scope>
</reference>
<dbReference type="Proteomes" id="UP000694680">
    <property type="component" value="Chromosome 10"/>
</dbReference>
<reference evidence="2" key="2">
    <citation type="submission" date="2025-08" db="UniProtKB">
        <authorList>
            <consortium name="Ensembl"/>
        </authorList>
    </citation>
    <scope>IDENTIFICATION</scope>
</reference>
<evidence type="ECO:0000313" key="3">
    <source>
        <dbReference type="Proteomes" id="UP000694680"/>
    </source>
</evidence>
<keyword evidence="1" id="KW-0472">Membrane</keyword>
<dbReference type="RefSeq" id="XP_028315591.1">
    <property type="nucleotide sequence ID" value="XM_028459790.1"/>
</dbReference>
<gene>
    <name evidence="2" type="primary">LOC114471171</name>
</gene>
<dbReference type="OrthoDB" id="10071849at2759"/>
<protein>
    <submittedName>
        <fullName evidence="2">Membrane-spanning 4-domains subfamily A member 4D-like</fullName>
    </submittedName>
</protein>
<feature type="transmembrane region" description="Helical" evidence="1">
    <location>
        <begin position="38"/>
        <end position="57"/>
    </location>
</feature>
<evidence type="ECO:0000313" key="2">
    <source>
        <dbReference type="Ensembl" id="ENSGWIP00000006449.1"/>
    </source>
</evidence>
<dbReference type="GeneID" id="114471171"/>
<keyword evidence="3" id="KW-1185">Reference proteome</keyword>
<feature type="transmembrane region" description="Helical" evidence="1">
    <location>
        <begin position="139"/>
        <end position="171"/>
    </location>
</feature>
<evidence type="ECO:0000256" key="1">
    <source>
        <dbReference type="SAM" id="Phobius"/>
    </source>
</evidence>
<name>A0A8C5DJU7_GOUWI</name>
<dbReference type="Ensembl" id="ENSGWIT00000007119.1">
    <property type="protein sequence ID" value="ENSGWIP00000006449.1"/>
    <property type="gene ID" value="ENSGWIG00000003750.1"/>
</dbReference>
<feature type="transmembrane region" description="Helical" evidence="1">
    <location>
        <begin position="69"/>
        <end position="87"/>
    </location>
</feature>